<dbReference type="PANTHER" id="PTHR11709:SF394">
    <property type="entry name" value="FI03373P-RELATED"/>
    <property type="match status" value="1"/>
</dbReference>
<evidence type="ECO:0000256" key="1">
    <source>
        <dbReference type="ARBA" id="ARBA00022723"/>
    </source>
</evidence>
<evidence type="ECO:0000259" key="5">
    <source>
        <dbReference type="Pfam" id="PF07731"/>
    </source>
</evidence>
<name>A0AAU7ZMN4_9BACT</name>
<dbReference type="CDD" id="cd13887">
    <property type="entry name" value="CuRO_2_MCO_like_2"/>
    <property type="match status" value="1"/>
</dbReference>
<evidence type="ECO:0000256" key="3">
    <source>
        <dbReference type="ARBA" id="ARBA00023008"/>
    </source>
</evidence>
<evidence type="ECO:0000313" key="7">
    <source>
        <dbReference type="EMBL" id="XCB31820.1"/>
    </source>
</evidence>
<feature type="domain" description="Plastocyanin-like" evidence="5">
    <location>
        <begin position="323"/>
        <end position="437"/>
    </location>
</feature>
<dbReference type="InterPro" id="IPR011707">
    <property type="entry name" value="Cu-oxidase-like_N"/>
</dbReference>
<proteinExistence type="predicted"/>
<feature type="domain" description="Plastocyanin-like" evidence="4">
    <location>
        <begin position="171"/>
        <end position="266"/>
    </location>
</feature>
<dbReference type="InterPro" id="IPR001117">
    <property type="entry name" value="Cu-oxidase_2nd"/>
</dbReference>
<dbReference type="InterPro" id="IPR011706">
    <property type="entry name" value="Cu-oxidase_C"/>
</dbReference>
<dbReference type="EMBL" id="CP132942">
    <property type="protein sequence ID" value="XCB31820.1"/>
    <property type="molecule type" value="Genomic_DNA"/>
</dbReference>
<evidence type="ECO:0000259" key="6">
    <source>
        <dbReference type="Pfam" id="PF07732"/>
    </source>
</evidence>
<reference evidence="7" key="1">
    <citation type="submission" date="2023-08" db="EMBL/GenBank/DDBJ databases">
        <authorList>
            <person name="Messyasz A."/>
            <person name="Mannisto M.K."/>
            <person name="Kerkhof L.J."/>
            <person name="Haggblom M."/>
        </authorList>
    </citation>
    <scope>NUCLEOTIDE SEQUENCE</scope>
    <source>
        <strain evidence="7">X5P6</strain>
    </source>
</reference>
<keyword evidence="1" id="KW-0479">Metal-binding</keyword>
<dbReference type="PANTHER" id="PTHR11709">
    <property type="entry name" value="MULTI-COPPER OXIDASE"/>
    <property type="match status" value="1"/>
</dbReference>
<dbReference type="InterPro" id="IPR002355">
    <property type="entry name" value="Cu_oxidase_Cu_BS"/>
</dbReference>
<protein>
    <submittedName>
        <fullName evidence="7">Multicopper oxidase family protein</fullName>
    </submittedName>
</protein>
<dbReference type="InterPro" id="IPR034279">
    <property type="entry name" value="CuRO_3_CopA"/>
</dbReference>
<dbReference type="CDD" id="cd13865">
    <property type="entry name" value="CuRO_1_LCC_like_3"/>
    <property type="match status" value="1"/>
</dbReference>
<dbReference type="SUPFAM" id="SSF49503">
    <property type="entry name" value="Cupredoxins"/>
    <property type="match status" value="3"/>
</dbReference>
<dbReference type="CDD" id="cd13896">
    <property type="entry name" value="CuRO_3_CopA"/>
    <property type="match status" value="1"/>
</dbReference>
<reference evidence="7" key="2">
    <citation type="journal article" date="2024" name="Environ. Microbiol.">
        <title>Genome analysis and description of Tunturibacter gen. nov. expands the diversity of Terriglobia in tundra soils.</title>
        <authorList>
            <person name="Messyasz A."/>
            <person name="Mannisto M.K."/>
            <person name="Kerkhof L.J."/>
            <person name="Haggblom M.M."/>
        </authorList>
    </citation>
    <scope>NUCLEOTIDE SEQUENCE</scope>
    <source>
        <strain evidence="7">X5P6</strain>
    </source>
</reference>
<evidence type="ECO:0000256" key="2">
    <source>
        <dbReference type="ARBA" id="ARBA00023002"/>
    </source>
</evidence>
<dbReference type="RefSeq" id="WP_353062663.1">
    <property type="nucleotide sequence ID" value="NZ_CP132942.1"/>
</dbReference>
<sequence length="440" mass="48249">MRTLEVDGKAATLMGLEQADGKRGLTLTVNQPFDVLLENKLPEPTAIHWHGLHPPNDQDGVPGLTQPVIAPNASYHYNFPVQPSGTHWMHSHEGLQEAFLLSAPLIVHTPSDERADEQEIVLFLGDFSFTPPTEIFARLRKPSTQAMAMHGSAAGGKSAKTMAMDKPDANDVNYDAYLINDRTLADPEVIRVEKNGKVRLRIINGSSGTNFFVSLGDLKGELIATDGMDVRPISGSRFPLAIAQRIDVRLQLPRDGAFPILALREGAAEQTGVILATPGASIKKLSVKNTVPAEMLTFNLESQLVAVNPLTSKPIDRSFDLRFQGNMSQYEWPINGIVFDVEHPRGQKAQVQVKKGQRIALKFINETGMSHPMHLHGHSFQVIEINGKPLNGALRDTVLVPPKTSVTVAFDANNPGIWYAHCHILWHLAAGMATLVQYET</sequence>
<evidence type="ECO:0000259" key="4">
    <source>
        <dbReference type="Pfam" id="PF00394"/>
    </source>
</evidence>
<dbReference type="GO" id="GO:0005507">
    <property type="term" value="F:copper ion binding"/>
    <property type="evidence" value="ECO:0007669"/>
    <property type="project" value="InterPro"/>
</dbReference>
<dbReference type="Pfam" id="PF00394">
    <property type="entry name" value="Cu-oxidase"/>
    <property type="match status" value="1"/>
</dbReference>
<dbReference type="Pfam" id="PF07732">
    <property type="entry name" value="Cu-oxidase_3"/>
    <property type="match status" value="1"/>
</dbReference>
<keyword evidence="2" id="KW-0560">Oxidoreductase</keyword>
<gene>
    <name evidence="7" type="ORF">RBB77_15360</name>
</gene>
<dbReference type="PROSITE" id="PS00080">
    <property type="entry name" value="MULTICOPPER_OXIDASE2"/>
    <property type="match status" value="1"/>
</dbReference>
<dbReference type="InterPro" id="IPR008972">
    <property type="entry name" value="Cupredoxin"/>
</dbReference>
<dbReference type="InterPro" id="IPR045087">
    <property type="entry name" value="Cu-oxidase_fam"/>
</dbReference>
<accession>A0AAU7ZMN4</accession>
<dbReference type="GO" id="GO:0016491">
    <property type="term" value="F:oxidoreductase activity"/>
    <property type="evidence" value="ECO:0007669"/>
    <property type="project" value="UniProtKB-KW"/>
</dbReference>
<feature type="domain" description="Plastocyanin-like" evidence="6">
    <location>
        <begin position="25"/>
        <end position="110"/>
    </location>
</feature>
<keyword evidence="3" id="KW-0186">Copper</keyword>
<dbReference type="Pfam" id="PF07731">
    <property type="entry name" value="Cu-oxidase_2"/>
    <property type="match status" value="1"/>
</dbReference>
<organism evidence="7">
    <name type="scientific">Tunturiibacter psychrotolerans</name>
    <dbReference type="NCBI Taxonomy" id="3069686"/>
    <lineage>
        <taxon>Bacteria</taxon>
        <taxon>Pseudomonadati</taxon>
        <taxon>Acidobacteriota</taxon>
        <taxon>Terriglobia</taxon>
        <taxon>Terriglobales</taxon>
        <taxon>Acidobacteriaceae</taxon>
        <taxon>Tunturiibacter</taxon>
    </lineage>
</organism>
<dbReference type="AlphaFoldDB" id="A0AAU7ZMN4"/>
<dbReference type="Gene3D" id="2.60.40.420">
    <property type="entry name" value="Cupredoxins - blue copper proteins"/>
    <property type="match status" value="3"/>
</dbReference>
<dbReference type="KEGG" id="tpsc:RBB77_15360"/>